<evidence type="ECO:0000313" key="2">
    <source>
        <dbReference type="Proteomes" id="UP000515297"/>
    </source>
</evidence>
<dbReference type="RefSeq" id="WP_185883933.1">
    <property type="nucleotide sequence ID" value="NZ_CP060052.1"/>
</dbReference>
<dbReference type="AlphaFoldDB" id="A0A7G6VSH0"/>
<dbReference type="Proteomes" id="UP000515297">
    <property type="component" value="Chromosome"/>
</dbReference>
<organism evidence="1 2">
    <name type="scientific">Croceicoccus marinus</name>
    <dbReference type="NCBI Taxonomy" id="450378"/>
    <lineage>
        <taxon>Bacteria</taxon>
        <taxon>Pseudomonadati</taxon>
        <taxon>Pseudomonadota</taxon>
        <taxon>Alphaproteobacteria</taxon>
        <taxon>Sphingomonadales</taxon>
        <taxon>Erythrobacteraceae</taxon>
        <taxon>Croceicoccus</taxon>
    </lineage>
</organism>
<reference evidence="1 2" key="1">
    <citation type="submission" date="2020-08" db="EMBL/GenBank/DDBJ databases">
        <authorList>
            <person name="Liu G."/>
            <person name="Sun C."/>
        </authorList>
    </citation>
    <scope>NUCLEOTIDE SEQUENCE [LARGE SCALE GENOMIC DNA]</scope>
    <source>
        <strain evidence="1 2">OT19</strain>
    </source>
</reference>
<dbReference type="EMBL" id="CP060052">
    <property type="protein sequence ID" value="QNE04685.1"/>
    <property type="molecule type" value="Genomic_DNA"/>
</dbReference>
<accession>A0A7G6VSH0</accession>
<sequence>MTHWSEYMGPTPEERAKAEKVQRAIWAELNLMASEGIGPQEMLSGAAAALADLVKATLGEGAIAPWFAKQAEVISDIQRGHH</sequence>
<name>A0A7G6VSH0_9SPHN</name>
<gene>
    <name evidence="1" type="ORF">H4O24_12070</name>
</gene>
<protein>
    <submittedName>
        <fullName evidence="1">Uncharacterized protein</fullName>
    </submittedName>
</protein>
<evidence type="ECO:0000313" key="1">
    <source>
        <dbReference type="EMBL" id="QNE04685.1"/>
    </source>
</evidence>
<proteinExistence type="predicted"/>